<evidence type="ECO:0000256" key="2">
    <source>
        <dbReference type="ARBA" id="ARBA00022741"/>
    </source>
</evidence>
<dbReference type="SUPFAM" id="SSF51246">
    <property type="entry name" value="Rudiment single hybrid motif"/>
    <property type="match status" value="1"/>
</dbReference>
<feature type="binding site" evidence="5">
    <location>
        <position position="216"/>
    </location>
    <ligand>
        <name>ATP</name>
        <dbReference type="ChEBI" id="CHEBI:30616"/>
    </ligand>
</feature>
<dbReference type="NCBIfam" id="NF004676">
    <property type="entry name" value="PRK06019.1-2"/>
    <property type="match status" value="1"/>
</dbReference>
<feature type="domain" description="ATP-grasp" evidence="7">
    <location>
        <begin position="113"/>
        <end position="299"/>
    </location>
</feature>
<organism evidence="8 9">
    <name type="scientific">Virgibacillus dokdonensis</name>
    <dbReference type="NCBI Taxonomy" id="302167"/>
    <lineage>
        <taxon>Bacteria</taxon>
        <taxon>Bacillati</taxon>
        <taxon>Bacillota</taxon>
        <taxon>Bacilli</taxon>
        <taxon>Bacillales</taxon>
        <taxon>Bacillaceae</taxon>
        <taxon>Virgibacillus</taxon>
    </lineage>
</organism>
<keyword evidence="1 5" id="KW-0436">Ligase</keyword>
<dbReference type="GO" id="GO:0004638">
    <property type="term" value="F:phosphoribosylaminoimidazole carboxylase activity"/>
    <property type="evidence" value="ECO:0007669"/>
    <property type="project" value="InterPro"/>
</dbReference>
<dbReference type="InterPro" id="IPR013815">
    <property type="entry name" value="ATP_grasp_subdomain_1"/>
</dbReference>
<gene>
    <name evidence="5 6 8" type="primary">purK</name>
    <name evidence="8" type="ORF">A21D_02227</name>
</gene>
<evidence type="ECO:0000256" key="3">
    <source>
        <dbReference type="ARBA" id="ARBA00022755"/>
    </source>
</evidence>
<dbReference type="NCBIfam" id="TIGR01161">
    <property type="entry name" value="purK"/>
    <property type="match status" value="1"/>
</dbReference>
<dbReference type="Gene3D" id="3.30.1490.20">
    <property type="entry name" value="ATP-grasp fold, A domain"/>
    <property type="match status" value="1"/>
</dbReference>
<protein>
    <recommendedName>
        <fullName evidence="5 6">N5-carboxyaminoimidazole ribonucleotide synthase</fullName>
        <shortName evidence="5 6">N5-CAIR synthase</shortName>
        <ecNumber evidence="5 6">6.3.4.18</ecNumber>
    </recommendedName>
    <alternativeName>
        <fullName evidence="5 6">5-(carboxyamino)imidazole ribonucleotide synthetase</fullName>
    </alternativeName>
</protein>
<comment type="similarity">
    <text evidence="5 6">Belongs to the PurK/PurT family.</text>
</comment>
<evidence type="ECO:0000256" key="5">
    <source>
        <dbReference type="HAMAP-Rule" id="MF_01928"/>
    </source>
</evidence>
<dbReference type="PROSITE" id="PS50975">
    <property type="entry name" value="ATP_GRASP"/>
    <property type="match status" value="1"/>
</dbReference>
<keyword evidence="2 5" id="KW-0547">Nucleotide-binding</keyword>
<name>A0A2K9J5E9_9BACI</name>
<dbReference type="SUPFAM" id="SSF52440">
    <property type="entry name" value="PreATP-grasp domain"/>
    <property type="match status" value="1"/>
</dbReference>
<dbReference type="PANTHER" id="PTHR11609:SF5">
    <property type="entry name" value="PHOSPHORIBOSYLAMINOIMIDAZOLE CARBOXYLASE"/>
    <property type="match status" value="1"/>
</dbReference>
<dbReference type="GO" id="GO:0034028">
    <property type="term" value="F:5-(carboxyamino)imidazole ribonucleotide synthase activity"/>
    <property type="evidence" value="ECO:0007669"/>
    <property type="project" value="UniProtKB-UniRule"/>
</dbReference>
<evidence type="ECO:0000256" key="4">
    <source>
        <dbReference type="ARBA" id="ARBA00022840"/>
    </source>
</evidence>
<dbReference type="AlphaFoldDB" id="A0A2K9J5E9"/>
<keyword evidence="4 5" id="KW-0067">ATP-binding</keyword>
<dbReference type="GO" id="GO:0005829">
    <property type="term" value="C:cytosol"/>
    <property type="evidence" value="ECO:0007669"/>
    <property type="project" value="TreeGrafter"/>
</dbReference>
<dbReference type="InterPro" id="IPR016185">
    <property type="entry name" value="PreATP-grasp_dom_sf"/>
</dbReference>
<dbReference type="Pfam" id="PF02222">
    <property type="entry name" value="ATP-grasp"/>
    <property type="match status" value="1"/>
</dbReference>
<dbReference type="GO" id="GO:0046872">
    <property type="term" value="F:metal ion binding"/>
    <property type="evidence" value="ECO:0007669"/>
    <property type="project" value="InterPro"/>
</dbReference>
<dbReference type="Pfam" id="PF22660">
    <property type="entry name" value="RS_preATP-grasp-like"/>
    <property type="match status" value="1"/>
</dbReference>
<feature type="binding site" evidence="5">
    <location>
        <begin position="154"/>
        <end position="160"/>
    </location>
    <ligand>
        <name>ATP</name>
        <dbReference type="ChEBI" id="CHEBI:30616"/>
    </ligand>
</feature>
<comment type="subunit">
    <text evidence="5 6">Homodimer.</text>
</comment>
<sequence length="375" mass="41879">MQKNNLILPPKTIGIIGGGQLGRMMALAAKYMGYRIAVLDPTSDCPTAQVADHSIVAHYDDMDAIKELANVSDVVTYEFENVNLQAAAFLEQQDKLPQGAYALEVTQNREKEKTVMRELDLPVADFVIVRNGEECLRALQDVSFPAVIKTCSGGYDGKGQLKIEDESDIDTACQFADKHRHCIMEQWVRFDKEISVIFTRSQAGEITFFPIAENEHRQHILHQTSVPATVSTEVEKLAIQAVEKLAHHMHIVGTFAVELFVQGDSIYMNELAPRPHNSGHYTIEACNVSQFMQHIRAICGMSLLEVNLLQSAIMVNVLGQDLGHVMQCLPKATAGFVHLYGKEAAKPQRKMGHITFTSDTLENVHQQMKTFWEAK</sequence>
<comment type="function">
    <text evidence="5">Catalyzes the ATP-dependent conversion of 5-aminoimidazole ribonucleotide (AIR) and HCO(3)(-) to N5-carboxyaminoimidazole ribonucleotide (N5-CAIR).</text>
</comment>
<dbReference type="SUPFAM" id="SSF56059">
    <property type="entry name" value="Glutathione synthetase ATP-binding domain-like"/>
    <property type="match status" value="1"/>
</dbReference>
<accession>A0A2K9J5E9</accession>
<reference evidence="9" key="1">
    <citation type="submission" date="2016-11" db="EMBL/GenBank/DDBJ databases">
        <title>Complete genome sequence of Virgibacillus pantothenticus 21D, a halophilic bacterium isolated from the deep hypersaline anoxic basin Discovery in the Mediterranean Sea.</title>
        <authorList>
            <person name="Zeaiter Z."/>
            <person name="Booth J.M."/>
            <person name="Prosdocimi E.M."/>
            <person name="Mapelli F."/>
            <person name="Fusi M."/>
            <person name="Daffonchio D."/>
            <person name="Borin S."/>
            <person name="Crotti E."/>
        </authorList>
    </citation>
    <scope>NUCLEOTIDE SEQUENCE [LARGE SCALE GENOMIC DNA]</scope>
    <source>
        <strain evidence="9">21D</strain>
    </source>
</reference>
<comment type="pathway">
    <text evidence="5 6">Purine metabolism; IMP biosynthesis via de novo pathway; 5-amino-1-(5-phospho-D-ribosyl)imidazole-4-carboxylate from 5-amino-1-(5-phospho-D-ribosyl)imidazole (N5-CAIR route): step 1/2.</text>
</comment>
<feature type="binding site" evidence="5">
    <location>
        <position position="193"/>
    </location>
    <ligand>
        <name>ATP</name>
        <dbReference type="ChEBI" id="CHEBI:30616"/>
    </ligand>
</feature>
<dbReference type="Proteomes" id="UP000234237">
    <property type="component" value="Chromosome"/>
</dbReference>
<dbReference type="RefSeq" id="WP_101933469.1">
    <property type="nucleotide sequence ID" value="NZ_CP018622.1"/>
</dbReference>
<dbReference type="PANTHER" id="PTHR11609">
    <property type="entry name" value="PURINE BIOSYNTHESIS PROTEIN 6/7, PUR6/7"/>
    <property type="match status" value="1"/>
</dbReference>
<dbReference type="HAMAP" id="MF_01928">
    <property type="entry name" value="PurK"/>
    <property type="match status" value="1"/>
</dbReference>
<feature type="binding site" evidence="5">
    <location>
        <position position="149"/>
    </location>
    <ligand>
        <name>ATP</name>
        <dbReference type="ChEBI" id="CHEBI:30616"/>
    </ligand>
</feature>
<dbReference type="EMBL" id="CP018622">
    <property type="protein sequence ID" value="AUJ25291.1"/>
    <property type="molecule type" value="Genomic_DNA"/>
</dbReference>
<dbReference type="KEGG" id="vpn:A21D_02227"/>
<dbReference type="InterPro" id="IPR040686">
    <property type="entry name" value="PurK_C"/>
</dbReference>
<dbReference type="InterPro" id="IPR054350">
    <property type="entry name" value="PurT/PurK_preATP-grasp"/>
</dbReference>
<feature type="binding site" evidence="5">
    <location>
        <begin position="185"/>
        <end position="188"/>
    </location>
    <ligand>
        <name>ATP</name>
        <dbReference type="ChEBI" id="CHEBI:30616"/>
    </ligand>
</feature>
<dbReference type="STRING" id="302167.GCA_900166595_00970"/>
<proteinExistence type="inferred from homology"/>
<dbReference type="InterPro" id="IPR011054">
    <property type="entry name" value="Rudment_hybrid_motif"/>
</dbReference>
<dbReference type="InterPro" id="IPR011761">
    <property type="entry name" value="ATP-grasp"/>
</dbReference>
<dbReference type="NCBIfam" id="NF004675">
    <property type="entry name" value="PRK06019.1-1"/>
    <property type="match status" value="1"/>
</dbReference>
<feature type="binding site" evidence="5">
    <location>
        <begin position="269"/>
        <end position="270"/>
    </location>
    <ligand>
        <name>ATP</name>
        <dbReference type="ChEBI" id="CHEBI:30616"/>
    </ligand>
</feature>
<evidence type="ECO:0000259" key="7">
    <source>
        <dbReference type="PROSITE" id="PS50975"/>
    </source>
</evidence>
<comment type="function">
    <text evidence="6">Catalyzes the ATP-dependent conversion of 5-aminoimidazole ribonucleotide (AIR) and HCO(3)- to N5-carboxyaminoimidazole ribonucleotide (N5-CAIR).</text>
</comment>
<dbReference type="NCBIfam" id="NF004679">
    <property type="entry name" value="PRK06019.1-5"/>
    <property type="match status" value="1"/>
</dbReference>
<dbReference type="GO" id="GO:0006189">
    <property type="term" value="P:'de novo' IMP biosynthetic process"/>
    <property type="evidence" value="ECO:0007669"/>
    <property type="project" value="UniProtKB-UniRule"/>
</dbReference>
<dbReference type="InterPro" id="IPR005875">
    <property type="entry name" value="PurK"/>
</dbReference>
<keyword evidence="3 5" id="KW-0658">Purine biosynthesis</keyword>
<comment type="catalytic activity">
    <reaction evidence="5 6">
        <text>5-amino-1-(5-phospho-beta-D-ribosyl)imidazole + hydrogencarbonate + ATP = 5-carboxyamino-1-(5-phospho-D-ribosyl)imidazole + ADP + phosphate + 2 H(+)</text>
        <dbReference type="Rhea" id="RHEA:19317"/>
        <dbReference type="ChEBI" id="CHEBI:15378"/>
        <dbReference type="ChEBI" id="CHEBI:17544"/>
        <dbReference type="ChEBI" id="CHEBI:30616"/>
        <dbReference type="ChEBI" id="CHEBI:43474"/>
        <dbReference type="ChEBI" id="CHEBI:58730"/>
        <dbReference type="ChEBI" id="CHEBI:137981"/>
        <dbReference type="ChEBI" id="CHEBI:456216"/>
        <dbReference type="EC" id="6.3.4.18"/>
    </reaction>
</comment>
<dbReference type="EC" id="6.3.4.18" evidence="5 6"/>
<dbReference type="Gene3D" id="3.30.470.20">
    <property type="entry name" value="ATP-grasp fold, B domain"/>
    <property type="match status" value="1"/>
</dbReference>
<evidence type="ECO:0000256" key="1">
    <source>
        <dbReference type="ARBA" id="ARBA00022598"/>
    </source>
</evidence>
<dbReference type="UniPathway" id="UPA00074">
    <property type="reaction ID" value="UER00942"/>
</dbReference>
<feature type="binding site" evidence="5">
    <location>
        <position position="109"/>
    </location>
    <ligand>
        <name>ATP</name>
        <dbReference type="ChEBI" id="CHEBI:30616"/>
    </ligand>
</feature>
<evidence type="ECO:0000256" key="6">
    <source>
        <dbReference type="RuleBase" id="RU361200"/>
    </source>
</evidence>
<evidence type="ECO:0000313" key="8">
    <source>
        <dbReference type="EMBL" id="AUJ25291.1"/>
    </source>
</evidence>
<dbReference type="GO" id="GO:0005524">
    <property type="term" value="F:ATP binding"/>
    <property type="evidence" value="ECO:0007669"/>
    <property type="project" value="UniProtKB-UniRule"/>
</dbReference>
<dbReference type="InterPro" id="IPR003135">
    <property type="entry name" value="ATP-grasp_carboxylate-amine"/>
</dbReference>
<dbReference type="Gene3D" id="3.40.50.20">
    <property type="match status" value="1"/>
</dbReference>
<dbReference type="FunFam" id="3.40.50.20:FF:000016">
    <property type="entry name" value="N5-carboxyaminoimidazole ribonucleotide synthase"/>
    <property type="match status" value="1"/>
</dbReference>
<dbReference type="Pfam" id="PF17769">
    <property type="entry name" value="PurK_C"/>
    <property type="match status" value="1"/>
</dbReference>
<evidence type="ECO:0000313" key="9">
    <source>
        <dbReference type="Proteomes" id="UP000234237"/>
    </source>
</evidence>